<dbReference type="SUPFAM" id="SSF103481">
    <property type="entry name" value="Multidrug resistance efflux transporter EmrE"/>
    <property type="match status" value="2"/>
</dbReference>
<protein>
    <submittedName>
        <fullName evidence="3">EamA-like transporter family protein</fullName>
    </submittedName>
</protein>
<dbReference type="OrthoDB" id="9810239at2"/>
<feature type="transmembrane region" description="Helical" evidence="1">
    <location>
        <begin position="66"/>
        <end position="87"/>
    </location>
</feature>
<feature type="transmembrane region" description="Helical" evidence="1">
    <location>
        <begin position="123"/>
        <end position="141"/>
    </location>
</feature>
<gene>
    <name evidence="3" type="ORF">SAMN04490248_101186</name>
</gene>
<feature type="transmembrane region" description="Helical" evidence="1">
    <location>
        <begin position="175"/>
        <end position="196"/>
    </location>
</feature>
<sequence length="292" mass="30665">MDTHLKGLLITAAGVLFVVPDSLFARLIEADPIVIGFWRGVVAGVLIMVWVLITQGVSPFRAVLRTGWNGAVYIAVMGMTGVLFILAVSMTSVANVVFIIATMPVFAAIYSRIILGETISRRMVLTMIAVAAGLAIIAYGSGETASAHWSGDLVALCVAALFAAGLTAVRRVRHVPMVAAAPIGYIGASLLIWPFIDPFSVPTPQVWMVLAHGAFIAASSALLALGPRYITSAEVALFILLESVLAPLLAWAVIAEDPGIWAIVGGAVVIGALAVSNIVALMRRRRRLPGAT</sequence>
<feature type="transmembrane region" description="Helical" evidence="1">
    <location>
        <begin position="235"/>
        <end position="254"/>
    </location>
</feature>
<name>A0A1H8LKN3_9RHOB</name>
<accession>A0A1H8LKN3</accession>
<feature type="transmembrane region" description="Helical" evidence="1">
    <location>
        <begin position="35"/>
        <end position="54"/>
    </location>
</feature>
<evidence type="ECO:0000259" key="2">
    <source>
        <dbReference type="Pfam" id="PF00892"/>
    </source>
</evidence>
<feature type="transmembrane region" description="Helical" evidence="1">
    <location>
        <begin position="208"/>
        <end position="226"/>
    </location>
</feature>
<evidence type="ECO:0000313" key="4">
    <source>
        <dbReference type="Proteomes" id="UP000198893"/>
    </source>
</evidence>
<feature type="transmembrane region" description="Helical" evidence="1">
    <location>
        <begin position="260"/>
        <end position="282"/>
    </location>
</feature>
<dbReference type="Proteomes" id="UP000198893">
    <property type="component" value="Unassembled WGS sequence"/>
</dbReference>
<dbReference type="InterPro" id="IPR037185">
    <property type="entry name" value="EmrE-like"/>
</dbReference>
<feature type="transmembrane region" description="Helical" evidence="1">
    <location>
        <begin position="147"/>
        <end position="168"/>
    </location>
</feature>
<organism evidence="3 4">
    <name type="scientific">Salinihabitans flavidus</name>
    <dbReference type="NCBI Taxonomy" id="569882"/>
    <lineage>
        <taxon>Bacteria</taxon>
        <taxon>Pseudomonadati</taxon>
        <taxon>Pseudomonadota</taxon>
        <taxon>Alphaproteobacteria</taxon>
        <taxon>Rhodobacterales</taxon>
        <taxon>Roseobacteraceae</taxon>
        <taxon>Salinihabitans</taxon>
    </lineage>
</organism>
<dbReference type="AlphaFoldDB" id="A0A1H8LKN3"/>
<reference evidence="3 4" key="1">
    <citation type="submission" date="2016-10" db="EMBL/GenBank/DDBJ databases">
        <authorList>
            <person name="de Groot N.N."/>
        </authorList>
    </citation>
    <scope>NUCLEOTIDE SEQUENCE [LARGE SCALE GENOMIC DNA]</scope>
    <source>
        <strain evidence="3 4">DSM 27842</strain>
    </source>
</reference>
<dbReference type="EMBL" id="FODS01000001">
    <property type="protein sequence ID" value="SEO05711.1"/>
    <property type="molecule type" value="Genomic_DNA"/>
</dbReference>
<dbReference type="RefSeq" id="WP_093114755.1">
    <property type="nucleotide sequence ID" value="NZ_FODS01000001.1"/>
</dbReference>
<dbReference type="GO" id="GO:0016020">
    <property type="term" value="C:membrane"/>
    <property type="evidence" value="ECO:0007669"/>
    <property type="project" value="InterPro"/>
</dbReference>
<keyword evidence="1" id="KW-0472">Membrane</keyword>
<keyword evidence="4" id="KW-1185">Reference proteome</keyword>
<dbReference type="PANTHER" id="PTHR22911:SF135">
    <property type="entry name" value="BLR4310 PROTEIN"/>
    <property type="match status" value="1"/>
</dbReference>
<dbReference type="InterPro" id="IPR000620">
    <property type="entry name" value="EamA_dom"/>
</dbReference>
<keyword evidence="1" id="KW-1133">Transmembrane helix</keyword>
<evidence type="ECO:0000256" key="1">
    <source>
        <dbReference type="SAM" id="Phobius"/>
    </source>
</evidence>
<evidence type="ECO:0000313" key="3">
    <source>
        <dbReference type="EMBL" id="SEO05711.1"/>
    </source>
</evidence>
<proteinExistence type="predicted"/>
<feature type="transmembrane region" description="Helical" evidence="1">
    <location>
        <begin position="93"/>
        <end position="111"/>
    </location>
</feature>
<keyword evidence="1" id="KW-0812">Transmembrane</keyword>
<dbReference type="Pfam" id="PF00892">
    <property type="entry name" value="EamA"/>
    <property type="match status" value="2"/>
</dbReference>
<feature type="domain" description="EamA" evidence="2">
    <location>
        <begin position="7"/>
        <end position="138"/>
    </location>
</feature>
<feature type="domain" description="EamA" evidence="2">
    <location>
        <begin position="150"/>
        <end position="276"/>
    </location>
</feature>
<dbReference type="STRING" id="569882.SAMN04490248_101186"/>
<dbReference type="PANTHER" id="PTHR22911">
    <property type="entry name" value="ACYL-MALONYL CONDENSING ENZYME-RELATED"/>
    <property type="match status" value="1"/>
</dbReference>